<dbReference type="InterPro" id="IPR050447">
    <property type="entry name" value="Erg6_SMT_methyltransf"/>
</dbReference>
<dbReference type="InterPro" id="IPR013216">
    <property type="entry name" value="Methyltransf_11"/>
</dbReference>
<keyword evidence="3" id="KW-0489">Methyltransferase</keyword>
<evidence type="ECO:0000259" key="2">
    <source>
        <dbReference type="Pfam" id="PF08241"/>
    </source>
</evidence>
<dbReference type="Pfam" id="PF08241">
    <property type="entry name" value="Methyltransf_11"/>
    <property type="match status" value="1"/>
</dbReference>
<organism evidence="3">
    <name type="scientific">candidate division WOR-3 bacterium</name>
    <dbReference type="NCBI Taxonomy" id="2052148"/>
    <lineage>
        <taxon>Bacteria</taxon>
        <taxon>Bacteria division WOR-3</taxon>
    </lineage>
</organism>
<protein>
    <submittedName>
        <fullName evidence="3">Class I SAM-dependent methyltransferase</fullName>
    </submittedName>
</protein>
<dbReference type="CDD" id="cd02440">
    <property type="entry name" value="AdoMet_MTases"/>
    <property type="match status" value="1"/>
</dbReference>
<comment type="caution">
    <text evidence="3">The sequence shown here is derived from an EMBL/GenBank/DDBJ whole genome shotgun (WGS) entry which is preliminary data.</text>
</comment>
<dbReference type="GO" id="GO:0032259">
    <property type="term" value="P:methylation"/>
    <property type="evidence" value="ECO:0007669"/>
    <property type="project" value="UniProtKB-KW"/>
</dbReference>
<evidence type="ECO:0000313" key="3">
    <source>
        <dbReference type="EMBL" id="HGK29053.1"/>
    </source>
</evidence>
<reference evidence="3" key="1">
    <citation type="journal article" date="2020" name="mSystems">
        <title>Genome- and Community-Level Interaction Insights into Carbon Utilization and Element Cycling Functions of Hydrothermarchaeota in Hydrothermal Sediment.</title>
        <authorList>
            <person name="Zhou Z."/>
            <person name="Liu Y."/>
            <person name="Xu W."/>
            <person name="Pan J."/>
            <person name="Luo Z.H."/>
            <person name="Li M."/>
        </authorList>
    </citation>
    <scope>NUCLEOTIDE SEQUENCE [LARGE SCALE GENOMIC DNA]</scope>
    <source>
        <strain evidence="3">SpSt-488</strain>
    </source>
</reference>
<accession>A0A7C4CCJ4</accession>
<dbReference type="PANTHER" id="PTHR44068">
    <property type="entry name" value="ZGC:194242"/>
    <property type="match status" value="1"/>
</dbReference>
<dbReference type="Gene3D" id="3.40.50.150">
    <property type="entry name" value="Vaccinia Virus protein VP39"/>
    <property type="match status" value="1"/>
</dbReference>
<keyword evidence="1 3" id="KW-0808">Transferase</keyword>
<gene>
    <name evidence="3" type="ORF">ENS41_08940</name>
</gene>
<dbReference type="AlphaFoldDB" id="A0A7C4CCJ4"/>
<proteinExistence type="predicted"/>
<evidence type="ECO:0000256" key="1">
    <source>
        <dbReference type="ARBA" id="ARBA00022679"/>
    </source>
</evidence>
<dbReference type="SUPFAM" id="SSF53335">
    <property type="entry name" value="S-adenosyl-L-methionine-dependent methyltransferases"/>
    <property type="match status" value="1"/>
</dbReference>
<sequence>MAKKYTVTETWIVNNADPVESSSAEQVYERLERVSGRLPVIDVPQDFHEEEHFVDEATVRDFAAHSGGAHSVLDIGCGDGWPLLRLAPWFEAVTGIDASQRRVDVCRANAERLGLKNVTVVKMSAEALDFPDNRFDAVVASSAIEQTKDPYAALREVYRVLKPGGRLRIHFEPYEGEKKGLTEQVFLSETADSLGYHYVIRHSRPPWERSYLVRFAVNPETREEFRKLAELLERVGPNPSQTPEIGIQFLERNQANVSGANWYELEHFTSATLKETLEETGFVRVRVSWSAGTLSRSLWQRIQSSGMNDQQMQDVCQGLADLALKLDAPVGLGEPVAAVKPS</sequence>
<dbReference type="InterPro" id="IPR029063">
    <property type="entry name" value="SAM-dependent_MTases_sf"/>
</dbReference>
<dbReference type="PANTHER" id="PTHR44068:SF11">
    <property type="entry name" value="GERANYL DIPHOSPHATE 2-C-METHYLTRANSFERASE"/>
    <property type="match status" value="1"/>
</dbReference>
<feature type="domain" description="Methyltransferase type 11" evidence="2">
    <location>
        <begin position="73"/>
        <end position="168"/>
    </location>
</feature>
<dbReference type="GO" id="GO:0008757">
    <property type="term" value="F:S-adenosylmethionine-dependent methyltransferase activity"/>
    <property type="evidence" value="ECO:0007669"/>
    <property type="project" value="InterPro"/>
</dbReference>
<name>A0A7C4CCJ4_UNCW3</name>
<dbReference type="EMBL" id="DSUT01000187">
    <property type="protein sequence ID" value="HGK29053.1"/>
    <property type="molecule type" value="Genomic_DNA"/>
</dbReference>